<feature type="compositionally biased region" description="Basic residues" evidence="1">
    <location>
        <begin position="340"/>
        <end position="350"/>
    </location>
</feature>
<name>A0A4P9XT22_9FUNG</name>
<evidence type="ECO:0000256" key="1">
    <source>
        <dbReference type="SAM" id="MobiDB-lite"/>
    </source>
</evidence>
<keyword evidence="3" id="KW-1185">Reference proteome</keyword>
<dbReference type="EMBL" id="KZ992579">
    <property type="protein sequence ID" value="RKP08671.1"/>
    <property type="molecule type" value="Genomic_DNA"/>
</dbReference>
<feature type="compositionally biased region" description="Polar residues" evidence="1">
    <location>
        <begin position="76"/>
        <end position="91"/>
    </location>
</feature>
<proteinExistence type="predicted"/>
<feature type="compositionally biased region" description="Polar residues" evidence="1">
    <location>
        <begin position="278"/>
        <end position="288"/>
    </location>
</feature>
<accession>A0A4P9XT22</accession>
<sequence>MPRTRSTTASAHRTSVQDENAPPALQSVVHSSKRSRTRTTTPATKHIVSPHATLANTKSATRRTVLGPINGDNRVNKPSTTSSKRQPNTDALKQPKHAGARRATISARADANTDAHIPTPLLKQPSSTAKKQDIESVTDKHVDLETPLPSRCIAQPFASVQPARASQSGAVAAAERRGVQSEAAVKDLAVNQASLDGNDPFGFTAAEQRVSHKRQKGIYFSPLLGRAHPRLPPQAVQLDHGMASKAAAISLPAAQVVREDVPSSEPEEDTSSEPSQDALSSPASTSDADLQLPKSLQPKPTEPAGSILAGELAHLPQRRSATIQPRRHRASKQATDTTRKRTMPKRKGCVKAKTAAAVESTPTSPKRVLDDIDAYQLEEEVVISL</sequence>
<gene>
    <name evidence="2" type="ORF">THASP1DRAFT_29527</name>
</gene>
<protein>
    <submittedName>
        <fullName evidence="2">Uncharacterized protein</fullName>
    </submittedName>
</protein>
<feature type="compositionally biased region" description="Low complexity" evidence="1">
    <location>
        <begin position="1"/>
        <end position="14"/>
    </location>
</feature>
<organism evidence="2 3">
    <name type="scientific">Thamnocephalis sphaerospora</name>
    <dbReference type="NCBI Taxonomy" id="78915"/>
    <lineage>
        <taxon>Eukaryota</taxon>
        <taxon>Fungi</taxon>
        <taxon>Fungi incertae sedis</taxon>
        <taxon>Zoopagomycota</taxon>
        <taxon>Zoopagomycotina</taxon>
        <taxon>Zoopagomycetes</taxon>
        <taxon>Zoopagales</taxon>
        <taxon>Sigmoideomycetaceae</taxon>
        <taxon>Thamnocephalis</taxon>
    </lineage>
</organism>
<dbReference type="AlphaFoldDB" id="A0A4P9XT22"/>
<reference evidence="3" key="1">
    <citation type="journal article" date="2018" name="Nat. Microbiol.">
        <title>Leveraging single-cell genomics to expand the fungal tree of life.</title>
        <authorList>
            <person name="Ahrendt S.R."/>
            <person name="Quandt C.A."/>
            <person name="Ciobanu D."/>
            <person name="Clum A."/>
            <person name="Salamov A."/>
            <person name="Andreopoulos B."/>
            <person name="Cheng J.F."/>
            <person name="Woyke T."/>
            <person name="Pelin A."/>
            <person name="Henrissat B."/>
            <person name="Reynolds N.K."/>
            <person name="Benny G.L."/>
            <person name="Smith M.E."/>
            <person name="James T.Y."/>
            <person name="Grigoriev I.V."/>
        </authorList>
    </citation>
    <scope>NUCLEOTIDE SEQUENCE [LARGE SCALE GENOMIC DNA]</scope>
    <source>
        <strain evidence="3">RSA 1356</strain>
    </source>
</reference>
<dbReference type="Proteomes" id="UP000271241">
    <property type="component" value="Unassembled WGS sequence"/>
</dbReference>
<feature type="region of interest" description="Disordered" evidence="1">
    <location>
        <begin position="256"/>
        <end position="365"/>
    </location>
</feature>
<evidence type="ECO:0000313" key="2">
    <source>
        <dbReference type="EMBL" id="RKP08671.1"/>
    </source>
</evidence>
<feature type="region of interest" description="Disordered" evidence="1">
    <location>
        <begin position="1"/>
        <end position="136"/>
    </location>
</feature>
<evidence type="ECO:0000313" key="3">
    <source>
        <dbReference type="Proteomes" id="UP000271241"/>
    </source>
</evidence>